<keyword evidence="2" id="KW-1185">Reference proteome</keyword>
<accession>A0A1G5JVX5</accession>
<dbReference type="Proteomes" id="UP000199569">
    <property type="component" value="Unassembled WGS sequence"/>
</dbReference>
<dbReference type="RefSeq" id="WP_091135676.1">
    <property type="nucleotide sequence ID" value="NZ_FMVJ01000008.1"/>
</dbReference>
<evidence type="ECO:0000313" key="1">
    <source>
        <dbReference type="EMBL" id="SCY92592.1"/>
    </source>
</evidence>
<organism evidence="1 2">
    <name type="scientific">Microvirga guangxiensis</name>
    <dbReference type="NCBI Taxonomy" id="549386"/>
    <lineage>
        <taxon>Bacteria</taxon>
        <taxon>Pseudomonadati</taxon>
        <taxon>Pseudomonadota</taxon>
        <taxon>Alphaproteobacteria</taxon>
        <taxon>Hyphomicrobiales</taxon>
        <taxon>Methylobacteriaceae</taxon>
        <taxon>Microvirga</taxon>
    </lineage>
</organism>
<gene>
    <name evidence="1" type="ORF">SAMN02927923_02864</name>
</gene>
<evidence type="ECO:0000313" key="2">
    <source>
        <dbReference type="Proteomes" id="UP000199569"/>
    </source>
</evidence>
<sequence>MTLDISLITIRVLIDGHDTDGRLVLADNQLAAVFVRLDGTHHDPEHKGWWHLEAGFGKCNSQNAPLFKTPEEAGAWVEQKLMRQAA</sequence>
<dbReference type="AlphaFoldDB" id="A0A1G5JVX5"/>
<dbReference type="OrthoDB" id="8020175at2"/>
<reference evidence="2" key="1">
    <citation type="submission" date="2016-10" db="EMBL/GenBank/DDBJ databases">
        <authorList>
            <person name="Varghese N."/>
            <person name="Submissions S."/>
        </authorList>
    </citation>
    <scope>NUCLEOTIDE SEQUENCE [LARGE SCALE GENOMIC DNA]</scope>
    <source>
        <strain evidence="2">CGMCC 1.7666</strain>
    </source>
</reference>
<proteinExistence type="predicted"/>
<dbReference type="EMBL" id="FMVJ01000008">
    <property type="protein sequence ID" value="SCY92592.1"/>
    <property type="molecule type" value="Genomic_DNA"/>
</dbReference>
<name>A0A1G5JVX5_9HYPH</name>
<protein>
    <submittedName>
        <fullName evidence="1">Uncharacterized protein</fullName>
    </submittedName>
</protein>